<feature type="signal peptide" evidence="1">
    <location>
        <begin position="1"/>
        <end position="21"/>
    </location>
</feature>
<proteinExistence type="predicted"/>
<reference evidence="3 4" key="1">
    <citation type="submission" date="2019-02" db="EMBL/GenBank/DDBJ databases">
        <title>Deep-cultivation of Planctomycetes and their phenomic and genomic characterization uncovers novel biology.</title>
        <authorList>
            <person name="Wiegand S."/>
            <person name="Jogler M."/>
            <person name="Boedeker C."/>
            <person name="Pinto D."/>
            <person name="Vollmers J."/>
            <person name="Rivas-Marin E."/>
            <person name="Kohn T."/>
            <person name="Peeters S.H."/>
            <person name="Heuer A."/>
            <person name="Rast P."/>
            <person name="Oberbeckmann S."/>
            <person name="Bunk B."/>
            <person name="Jeske O."/>
            <person name="Meyerdierks A."/>
            <person name="Storesund J.E."/>
            <person name="Kallscheuer N."/>
            <person name="Luecker S."/>
            <person name="Lage O.M."/>
            <person name="Pohl T."/>
            <person name="Merkel B.J."/>
            <person name="Hornburger P."/>
            <person name="Mueller R.-W."/>
            <person name="Bruemmer F."/>
            <person name="Labrenz M."/>
            <person name="Spormann A.M."/>
            <person name="Op den Camp H."/>
            <person name="Overmann J."/>
            <person name="Amann R."/>
            <person name="Jetten M.S.M."/>
            <person name="Mascher T."/>
            <person name="Medema M.H."/>
            <person name="Devos D.P."/>
            <person name="Kaster A.-K."/>
            <person name="Ovreas L."/>
            <person name="Rohde M."/>
            <person name="Galperin M.Y."/>
            <person name="Jogler C."/>
        </authorList>
    </citation>
    <scope>NUCLEOTIDE SEQUENCE [LARGE SCALE GENOMIC DNA]</scope>
    <source>
        <strain evidence="3 4">Q31a</strain>
    </source>
</reference>
<gene>
    <name evidence="3" type="ORF">Q31a_54690</name>
</gene>
<keyword evidence="1" id="KW-0732">Signal</keyword>
<feature type="domain" description="Ice-binding protein C-terminal" evidence="2">
    <location>
        <begin position="190"/>
        <end position="209"/>
    </location>
</feature>
<dbReference type="PROSITE" id="PS51257">
    <property type="entry name" value="PROKAR_LIPOPROTEIN"/>
    <property type="match status" value="1"/>
</dbReference>
<feature type="chain" id="PRO_5022217153" description="Ice-binding protein C-terminal domain-containing protein" evidence="1">
    <location>
        <begin position="22"/>
        <end position="216"/>
    </location>
</feature>
<dbReference type="KEGG" id="ahel:Q31a_54690"/>
<dbReference type="Pfam" id="PF07589">
    <property type="entry name" value="PEP-CTERM"/>
    <property type="match status" value="1"/>
</dbReference>
<evidence type="ECO:0000313" key="3">
    <source>
        <dbReference type="EMBL" id="QDV27082.1"/>
    </source>
</evidence>
<name>A0A518GER0_9BACT</name>
<evidence type="ECO:0000313" key="4">
    <source>
        <dbReference type="Proteomes" id="UP000318017"/>
    </source>
</evidence>
<accession>A0A518GER0</accession>
<dbReference type="EMBL" id="CP036298">
    <property type="protein sequence ID" value="QDV27082.1"/>
    <property type="molecule type" value="Genomic_DNA"/>
</dbReference>
<dbReference type="InterPro" id="IPR013424">
    <property type="entry name" value="Ice-binding_C"/>
</dbReference>
<evidence type="ECO:0000256" key="1">
    <source>
        <dbReference type="SAM" id="SignalP"/>
    </source>
</evidence>
<protein>
    <recommendedName>
        <fullName evidence="2">Ice-binding protein C-terminal domain-containing protein</fullName>
    </recommendedName>
</protein>
<dbReference type="AlphaFoldDB" id="A0A518GER0"/>
<keyword evidence="4" id="KW-1185">Reference proteome</keyword>
<organism evidence="3 4">
    <name type="scientific">Aureliella helgolandensis</name>
    <dbReference type="NCBI Taxonomy" id="2527968"/>
    <lineage>
        <taxon>Bacteria</taxon>
        <taxon>Pseudomonadati</taxon>
        <taxon>Planctomycetota</taxon>
        <taxon>Planctomycetia</taxon>
        <taxon>Pirellulales</taxon>
        <taxon>Pirellulaceae</taxon>
        <taxon>Aureliella</taxon>
    </lineage>
</organism>
<dbReference type="NCBIfam" id="TIGR02595">
    <property type="entry name" value="PEP_CTERM"/>
    <property type="match status" value="1"/>
</dbReference>
<evidence type="ECO:0000259" key="2">
    <source>
        <dbReference type="Pfam" id="PF07589"/>
    </source>
</evidence>
<sequence length="216" mass="22424" precursor="true">MPKTHFFVALLLTTLFSSSCSGDIIVEFSNGGALDGDAAGDTAQFTDSISGEIATLTTQAVLQGATPAVINENSGALGVGNAIFEVGEIWSFSWNVATELEAIDLSSFTNDETFQISSTSWQGLSFDTSSVAELAFNSTTGTFNLTAGTISDQFDFSSVSGAPILLNAGAEYSFSATAGSTSLQSMRFSAVPEPSALGLLGLSIVCLLRTRPPQSR</sequence>
<dbReference type="Proteomes" id="UP000318017">
    <property type="component" value="Chromosome"/>
</dbReference>
<dbReference type="RefSeq" id="WP_145083916.1">
    <property type="nucleotide sequence ID" value="NZ_CP036298.1"/>
</dbReference>